<dbReference type="Pfam" id="PF05970">
    <property type="entry name" value="PIF1"/>
    <property type="match status" value="1"/>
</dbReference>
<dbReference type="GO" id="GO:0016787">
    <property type="term" value="F:hydrolase activity"/>
    <property type="evidence" value="ECO:0007669"/>
    <property type="project" value="UniProtKB-KW"/>
</dbReference>
<dbReference type="GO" id="GO:0006281">
    <property type="term" value="P:DNA repair"/>
    <property type="evidence" value="ECO:0007669"/>
    <property type="project" value="UniProtKB-KW"/>
</dbReference>
<comment type="catalytic activity">
    <reaction evidence="1">
        <text>ATP + H2O = ADP + phosphate + H(+)</text>
        <dbReference type="Rhea" id="RHEA:13065"/>
        <dbReference type="ChEBI" id="CHEBI:15377"/>
        <dbReference type="ChEBI" id="CHEBI:15378"/>
        <dbReference type="ChEBI" id="CHEBI:30616"/>
        <dbReference type="ChEBI" id="CHEBI:43474"/>
        <dbReference type="ChEBI" id="CHEBI:456216"/>
        <dbReference type="EC" id="5.6.2.3"/>
    </reaction>
</comment>
<dbReference type="PANTHER" id="PTHR10492">
    <property type="match status" value="1"/>
</dbReference>
<gene>
    <name evidence="3" type="ORF">PoB_006772900</name>
</gene>
<dbReference type="InterPro" id="IPR010285">
    <property type="entry name" value="DNA_helicase_pif1-like_DEAD"/>
</dbReference>
<keyword evidence="1" id="KW-0234">DNA repair</keyword>
<organism evidence="3 4">
    <name type="scientific">Plakobranchus ocellatus</name>
    <dbReference type="NCBI Taxonomy" id="259542"/>
    <lineage>
        <taxon>Eukaryota</taxon>
        <taxon>Metazoa</taxon>
        <taxon>Spiralia</taxon>
        <taxon>Lophotrochozoa</taxon>
        <taxon>Mollusca</taxon>
        <taxon>Gastropoda</taxon>
        <taxon>Heterobranchia</taxon>
        <taxon>Euthyneura</taxon>
        <taxon>Panpulmonata</taxon>
        <taxon>Sacoglossa</taxon>
        <taxon>Placobranchoidea</taxon>
        <taxon>Plakobranchidae</taxon>
        <taxon>Plakobranchus</taxon>
    </lineage>
</organism>
<feature type="domain" description="DNA helicase Pif1-like DEAD-box helicase" evidence="2">
    <location>
        <begin position="22"/>
        <end position="127"/>
    </location>
</feature>
<comment type="similarity">
    <text evidence="1">Belongs to the helicase family.</text>
</comment>
<dbReference type="GO" id="GO:0006310">
    <property type="term" value="P:DNA recombination"/>
    <property type="evidence" value="ECO:0007669"/>
    <property type="project" value="UniProtKB-KW"/>
</dbReference>
<dbReference type="GO" id="GO:0043139">
    <property type="term" value="F:5'-3' DNA helicase activity"/>
    <property type="evidence" value="ECO:0007669"/>
    <property type="project" value="UniProtKB-EC"/>
</dbReference>
<dbReference type="Proteomes" id="UP000735302">
    <property type="component" value="Unassembled WGS sequence"/>
</dbReference>
<dbReference type="AlphaFoldDB" id="A0AAV4DAL9"/>
<dbReference type="GO" id="GO:0005524">
    <property type="term" value="F:ATP binding"/>
    <property type="evidence" value="ECO:0007669"/>
    <property type="project" value="UniProtKB-KW"/>
</dbReference>
<evidence type="ECO:0000313" key="4">
    <source>
        <dbReference type="Proteomes" id="UP000735302"/>
    </source>
</evidence>
<evidence type="ECO:0000256" key="1">
    <source>
        <dbReference type="RuleBase" id="RU363044"/>
    </source>
</evidence>
<protein>
    <recommendedName>
        <fullName evidence="1">ATP-dependent DNA helicase</fullName>
        <ecNumber evidence="1">5.6.2.3</ecNumber>
    </recommendedName>
</protein>
<accession>A0AAV4DAL9</accession>
<evidence type="ECO:0000313" key="3">
    <source>
        <dbReference type="EMBL" id="GFO41224.1"/>
    </source>
</evidence>
<keyword evidence="1" id="KW-0233">DNA recombination</keyword>
<keyword evidence="1 3" id="KW-0347">Helicase</keyword>
<reference evidence="3 4" key="1">
    <citation type="journal article" date="2021" name="Elife">
        <title>Chloroplast acquisition without the gene transfer in kleptoplastic sea slugs, Plakobranchus ocellatus.</title>
        <authorList>
            <person name="Maeda T."/>
            <person name="Takahashi S."/>
            <person name="Yoshida T."/>
            <person name="Shimamura S."/>
            <person name="Takaki Y."/>
            <person name="Nagai Y."/>
            <person name="Toyoda A."/>
            <person name="Suzuki Y."/>
            <person name="Arimoto A."/>
            <person name="Ishii H."/>
            <person name="Satoh N."/>
            <person name="Nishiyama T."/>
            <person name="Hasebe M."/>
            <person name="Maruyama T."/>
            <person name="Minagawa J."/>
            <person name="Obokata J."/>
            <person name="Shigenobu S."/>
        </authorList>
    </citation>
    <scope>NUCLEOTIDE SEQUENCE [LARGE SCALE GENOMIC DNA]</scope>
</reference>
<keyword evidence="4" id="KW-1185">Reference proteome</keyword>
<name>A0AAV4DAL9_9GAST</name>
<keyword evidence="1" id="KW-0547">Nucleotide-binding</keyword>
<keyword evidence="1" id="KW-0067">ATP-binding</keyword>
<comment type="caution">
    <text evidence="3">The sequence shown here is derived from an EMBL/GenBank/DDBJ whole genome shotgun (WGS) entry which is preliminary data.</text>
</comment>
<sequence length="132" mass="14844">MMDSGSRALAVTSDRIKKGRLAIGISLRLAQMLQEASILVIYEIMIQYKKVVEAIDIVLQDIGSSTDIMSGLFFLRCDEFRQTLPVVQHGMRVNVVDACLKSSQLWSAVNFYELKKNMRLLLDASKNLEAFA</sequence>
<dbReference type="GO" id="GO:0000723">
    <property type="term" value="P:telomere maintenance"/>
    <property type="evidence" value="ECO:0007669"/>
    <property type="project" value="InterPro"/>
</dbReference>
<comment type="cofactor">
    <cofactor evidence="1">
        <name>Mg(2+)</name>
        <dbReference type="ChEBI" id="CHEBI:18420"/>
    </cofactor>
</comment>
<keyword evidence="1" id="KW-0227">DNA damage</keyword>
<dbReference type="EMBL" id="BLXT01007673">
    <property type="protein sequence ID" value="GFO41224.1"/>
    <property type="molecule type" value="Genomic_DNA"/>
</dbReference>
<evidence type="ECO:0000259" key="2">
    <source>
        <dbReference type="Pfam" id="PF05970"/>
    </source>
</evidence>
<keyword evidence="1" id="KW-0378">Hydrolase</keyword>
<dbReference type="EC" id="5.6.2.3" evidence="1"/>
<proteinExistence type="inferred from homology"/>